<dbReference type="EMBL" id="CYKH01002109">
    <property type="protein sequence ID" value="CUG93022.1"/>
    <property type="molecule type" value="Genomic_DNA"/>
</dbReference>
<proteinExistence type="predicted"/>
<sequence>MAVSTGDVVSFLCNAVAAAAGGGNSVNVTSSSSSSLSSNTTADCNVTVSSFLLSSSSSDGGGSAADQYGGDLAMALSMWGASLTETAARSAVFASSVATAVVLVAALWFAFRYLLPSTSASSTTATEEQKVKQLANIVARLEEVEDLLTQQQQEVAQHRNDVASLRRQVIIGRSPVGGGRAQRVTSSTQLSW</sequence>
<organism evidence="3 4">
    <name type="scientific">Bodo saltans</name>
    <name type="common">Flagellated protozoan</name>
    <dbReference type="NCBI Taxonomy" id="75058"/>
    <lineage>
        <taxon>Eukaryota</taxon>
        <taxon>Discoba</taxon>
        <taxon>Euglenozoa</taxon>
        <taxon>Kinetoplastea</taxon>
        <taxon>Metakinetoplastina</taxon>
        <taxon>Eubodonida</taxon>
        <taxon>Bodonidae</taxon>
        <taxon>Bodo</taxon>
    </lineage>
</organism>
<evidence type="ECO:0000256" key="1">
    <source>
        <dbReference type="SAM" id="Coils"/>
    </source>
</evidence>
<dbReference type="VEuPathDB" id="TriTrypDB:BSAL_40375"/>
<keyword evidence="1" id="KW-0175">Coiled coil</keyword>
<evidence type="ECO:0000313" key="3">
    <source>
        <dbReference type="EMBL" id="CUG93022.1"/>
    </source>
</evidence>
<feature type="transmembrane region" description="Helical" evidence="2">
    <location>
        <begin position="91"/>
        <end position="111"/>
    </location>
</feature>
<keyword evidence="2" id="KW-1133">Transmembrane helix</keyword>
<evidence type="ECO:0000256" key="2">
    <source>
        <dbReference type="SAM" id="Phobius"/>
    </source>
</evidence>
<dbReference type="Proteomes" id="UP000051952">
    <property type="component" value="Unassembled WGS sequence"/>
</dbReference>
<keyword evidence="4" id="KW-1185">Reference proteome</keyword>
<name>A0A0S4JNC3_BODSA</name>
<reference evidence="4" key="1">
    <citation type="submission" date="2015-09" db="EMBL/GenBank/DDBJ databases">
        <authorList>
            <consortium name="Pathogen Informatics"/>
        </authorList>
    </citation>
    <scope>NUCLEOTIDE SEQUENCE [LARGE SCALE GENOMIC DNA]</scope>
    <source>
        <strain evidence="4">Lake Konstanz</strain>
    </source>
</reference>
<accession>A0A0S4JNC3</accession>
<evidence type="ECO:0000313" key="4">
    <source>
        <dbReference type="Proteomes" id="UP000051952"/>
    </source>
</evidence>
<dbReference type="AlphaFoldDB" id="A0A0S4JNC3"/>
<keyword evidence="2" id="KW-0472">Membrane</keyword>
<protein>
    <submittedName>
        <fullName evidence="3">Membrane-associated protein, putative</fullName>
    </submittedName>
</protein>
<gene>
    <name evidence="3" type="ORF">BSAL_40375</name>
</gene>
<keyword evidence="2" id="KW-0812">Transmembrane</keyword>
<feature type="coiled-coil region" evidence="1">
    <location>
        <begin position="131"/>
        <end position="168"/>
    </location>
</feature>